<dbReference type="Proteomes" id="UP001151760">
    <property type="component" value="Unassembled WGS sequence"/>
</dbReference>
<dbReference type="EMBL" id="BQNB010011522">
    <property type="protein sequence ID" value="GJS91651.1"/>
    <property type="molecule type" value="Genomic_DNA"/>
</dbReference>
<keyword evidence="2" id="KW-1185">Reference proteome</keyword>
<organism evidence="1 2">
    <name type="scientific">Tanacetum coccineum</name>
    <dbReference type="NCBI Taxonomy" id="301880"/>
    <lineage>
        <taxon>Eukaryota</taxon>
        <taxon>Viridiplantae</taxon>
        <taxon>Streptophyta</taxon>
        <taxon>Embryophyta</taxon>
        <taxon>Tracheophyta</taxon>
        <taxon>Spermatophyta</taxon>
        <taxon>Magnoliopsida</taxon>
        <taxon>eudicotyledons</taxon>
        <taxon>Gunneridae</taxon>
        <taxon>Pentapetalae</taxon>
        <taxon>asterids</taxon>
        <taxon>campanulids</taxon>
        <taxon>Asterales</taxon>
        <taxon>Asteraceae</taxon>
        <taxon>Asteroideae</taxon>
        <taxon>Anthemideae</taxon>
        <taxon>Anthemidinae</taxon>
        <taxon>Tanacetum</taxon>
    </lineage>
</organism>
<reference evidence="1" key="2">
    <citation type="submission" date="2022-01" db="EMBL/GenBank/DDBJ databases">
        <authorList>
            <person name="Yamashiro T."/>
            <person name="Shiraishi A."/>
            <person name="Satake H."/>
            <person name="Nakayama K."/>
        </authorList>
    </citation>
    <scope>NUCLEOTIDE SEQUENCE</scope>
</reference>
<evidence type="ECO:0008006" key="3">
    <source>
        <dbReference type="Google" id="ProtNLM"/>
    </source>
</evidence>
<accession>A0ABQ4ZQN1</accession>
<proteinExistence type="predicted"/>
<gene>
    <name evidence="1" type="ORF">Tco_0774287</name>
</gene>
<name>A0ABQ4ZQN1_9ASTR</name>
<reference evidence="1" key="1">
    <citation type="journal article" date="2022" name="Int. J. Mol. Sci.">
        <title>Draft Genome of Tanacetum Coccineum: Genomic Comparison of Closely Related Tanacetum-Family Plants.</title>
        <authorList>
            <person name="Yamashiro T."/>
            <person name="Shiraishi A."/>
            <person name="Nakayama K."/>
            <person name="Satake H."/>
        </authorList>
    </citation>
    <scope>NUCLEOTIDE SEQUENCE</scope>
</reference>
<evidence type="ECO:0000313" key="2">
    <source>
        <dbReference type="Proteomes" id="UP001151760"/>
    </source>
</evidence>
<evidence type="ECO:0000313" key="1">
    <source>
        <dbReference type="EMBL" id="GJS91651.1"/>
    </source>
</evidence>
<comment type="caution">
    <text evidence="1">The sequence shown here is derived from an EMBL/GenBank/DDBJ whole genome shotgun (WGS) entry which is preliminary data.</text>
</comment>
<protein>
    <recommendedName>
        <fullName evidence="3">Reverse transcriptase domain-containing protein</fullName>
    </recommendedName>
</protein>
<sequence>MRNDLIPDSIGPQGGEYALDYRKLNEAYTKGHFHCPSRINYARKTRRKFKYIVSPSMAFGLFSDFPLTDRTKKRQPSTCPYGIVLPMSHAFCAYAMNPARFNDGLEKPSSQDKLEEQEITETFPLETIGSVALRCFDPAGVVHDKEALDILEVATIDPPRGHLGAISPPKSNSMGQFHIFKRRKQIILVAVRLPVKIWGLKAKRLHHQLRTRPRKVQLNELSELAGSAYENSLIYKEKTKRIHDAKIKNRGFNVGDQVLLFNSKLKIFSGKLKSCWSGPFTIVQVFPYGTVELFQNFGPNFKVNGHRLKHYFVGDVPAMDIPDLQTFPEDN</sequence>